<evidence type="ECO:0000313" key="2">
    <source>
        <dbReference type="EMBL" id="MBC4017736.1"/>
    </source>
</evidence>
<dbReference type="GO" id="GO:0016020">
    <property type="term" value="C:membrane"/>
    <property type="evidence" value="ECO:0007669"/>
    <property type="project" value="InterPro"/>
</dbReference>
<dbReference type="Gene3D" id="3.90.70.10">
    <property type="entry name" value="Cysteine proteinases"/>
    <property type="match status" value="1"/>
</dbReference>
<dbReference type="EMBL" id="JACOMF010000034">
    <property type="protein sequence ID" value="MBC4017736.1"/>
    <property type="molecule type" value="Genomic_DNA"/>
</dbReference>
<proteinExistence type="predicted"/>
<reference evidence="2" key="1">
    <citation type="submission" date="2020-08" db="EMBL/GenBank/DDBJ databases">
        <authorList>
            <person name="Hu Y."/>
            <person name="Nguyen S.V."/>
            <person name="Li F."/>
            <person name="Fanning S."/>
        </authorList>
    </citation>
    <scope>NUCLEOTIDE SEQUENCE</scope>
    <source>
        <strain evidence="2">SYSU D8009</strain>
    </source>
</reference>
<organism evidence="2 3">
    <name type="scientific">Siccirubricoccus deserti</name>
    <dbReference type="NCBI Taxonomy" id="2013562"/>
    <lineage>
        <taxon>Bacteria</taxon>
        <taxon>Pseudomonadati</taxon>
        <taxon>Pseudomonadota</taxon>
        <taxon>Alphaproteobacteria</taxon>
        <taxon>Acetobacterales</taxon>
        <taxon>Roseomonadaceae</taxon>
        <taxon>Siccirubricoccus</taxon>
    </lineage>
</organism>
<dbReference type="PROSITE" id="PS50990">
    <property type="entry name" value="PEPTIDASE_C39"/>
    <property type="match status" value="1"/>
</dbReference>
<dbReference type="GO" id="GO:0005524">
    <property type="term" value="F:ATP binding"/>
    <property type="evidence" value="ECO:0007669"/>
    <property type="project" value="InterPro"/>
</dbReference>
<keyword evidence="3" id="KW-1185">Reference proteome</keyword>
<dbReference type="GO" id="GO:0008233">
    <property type="term" value="F:peptidase activity"/>
    <property type="evidence" value="ECO:0007669"/>
    <property type="project" value="InterPro"/>
</dbReference>
<protein>
    <recommendedName>
        <fullName evidence="1">Peptidase C39 domain-containing protein</fullName>
    </recommendedName>
</protein>
<dbReference type="Proteomes" id="UP000600101">
    <property type="component" value="Unassembled WGS sequence"/>
</dbReference>
<dbReference type="GO" id="GO:0006508">
    <property type="term" value="P:proteolysis"/>
    <property type="evidence" value="ECO:0007669"/>
    <property type="project" value="InterPro"/>
</dbReference>
<gene>
    <name evidence="2" type="ORF">H7965_20740</name>
</gene>
<sequence length="142" mass="15497">MAPELTALRSMFLVAMHHGLHQAPEELPTIEGPDMLPAVLRAMRQLGLHGKVMRNCGWEKLGALGTAYPAMAIRRDGSWVILVHVIPAGDGTRHAAILDPAEEHQGMQLCAEASFVDTWAGTLVLCKRIHALRDESQPFGLC</sequence>
<accession>A0A9X0R100</accession>
<feature type="domain" description="Peptidase C39" evidence="1">
    <location>
        <begin position="4"/>
        <end position="126"/>
    </location>
</feature>
<evidence type="ECO:0000313" key="3">
    <source>
        <dbReference type="Proteomes" id="UP000600101"/>
    </source>
</evidence>
<evidence type="ECO:0000259" key="1">
    <source>
        <dbReference type="PROSITE" id="PS50990"/>
    </source>
</evidence>
<comment type="caution">
    <text evidence="2">The sequence shown here is derived from an EMBL/GenBank/DDBJ whole genome shotgun (WGS) entry which is preliminary data.</text>
</comment>
<dbReference type="InterPro" id="IPR005074">
    <property type="entry name" value="Peptidase_C39"/>
</dbReference>
<name>A0A9X0R100_9PROT</name>
<dbReference type="RefSeq" id="WP_186772494.1">
    <property type="nucleotide sequence ID" value="NZ_JACOMF010000034.1"/>
</dbReference>
<dbReference type="AlphaFoldDB" id="A0A9X0R100"/>